<keyword evidence="4 6" id="KW-1133">Transmembrane helix</keyword>
<feature type="transmembrane region" description="Helical" evidence="6">
    <location>
        <begin position="346"/>
        <end position="367"/>
    </location>
</feature>
<evidence type="ECO:0000313" key="8">
    <source>
        <dbReference type="EMBL" id="TCS76777.1"/>
    </source>
</evidence>
<accession>A0A4R3K2T0</accession>
<evidence type="ECO:0000256" key="4">
    <source>
        <dbReference type="ARBA" id="ARBA00022989"/>
    </source>
</evidence>
<feature type="transmembrane region" description="Helical" evidence="6">
    <location>
        <begin position="321"/>
        <end position="340"/>
    </location>
</feature>
<feature type="transmembrane region" description="Helical" evidence="6">
    <location>
        <begin position="160"/>
        <end position="184"/>
    </location>
</feature>
<comment type="subcellular location">
    <subcellularLocation>
        <location evidence="1">Cell membrane</location>
        <topology evidence="1">Multi-pass membrane protein</topology>
    </subcellularLocation>
</comment>
<feature type="transmembrane region" description="Helical" evidence="6">
    <location>
        <begin position="127"/>
        <end position="148"/>
    </location>
</feature>
<evidence type="ECO:0000256" key="2">
    <source>
        <dbReference type="ARBA" id="ARBA00022448"/>
    </source>
</evidence>
<feature type="transmembrane region" description="Helical" evidence="6">
    <location>
        <begin position="379"/>
        <end position="397"/>
    </location>
</feature>
<dbReference type="PANTHER" id="PTHR43826:SF7">
    <property type="entry name" value="PROTEIN UHPC, PUTATIVE-RELATED"/>
    <property type="match status" value="1"/>
</dbReference>
<dbReference type="PANTHER" id="PTHR43826">
    <property type="entry name" value="GLUCOSE-6-PHOSPHATE EXCHANGER SLC37A4"/>
    <property type="match status" value="1"/>
</dbReference>
<feature type="transmembrane region" description="Helical" evidence="6">
    <location>
        <begin position="417"/>
        <end position="443"/>
    </location>
</feature>
<evidence type="ECO:0000259" key="7">
    <source>
        <dbReference type="PROSITE" id="PS50850"/>
    </source>
</evidence>
<dbReference type="GO" id="GO:0035435">
    <property type="term" value="P:phosphate ion transmembrane transport"/>
    <property type="evidence" value="ECO:0007669"/>
    <property type="project" value="TreeGrafter"/>
</dbReference>
<dbReference type="GO" id="GO:0005886">
    <property type="term" value="C:plasma membrane"/>
    <property type="evidence" value="ECO:0007669"/>
    <property type="project" value="UniProtKB-SubCell"/>
</dbReference>
<dbReference type="InterPro" id="IPR011701">
    <property type="entry name" value="MFS"/>
</dbReference>
<feature type="domain" description="Major facilitator superfamily (MFS) profile" evidence="7">
    <location>
        <begin position="36"/>
        <end position="448"/>
    </location>
</feature>
<dbReference type="PIRSF" id="PIRSF002808">
    <property type="entry name" value="Hexose_phosphate_transp"/>
    <property type="match status" value="1"/>
</dbReference>
<evidence type="ECO:0000313" key="9">
    <source>
        <dbReference type="Proteomes" id="UP000295188"/>
    </source>
</evidence>
<dbReference type="Proteomes" id="UP000295188">
    <property type="component" value="Unassembled WGS sequence"/>
</dbReference>
<evidence type="ECO:0000256" key="1">
    <source>
        <dbReference type="ARBA" id="ARBA00004651"/>
    </source>
</evidence>
<organism evidence="8 9">
    <name type="scientific">Pectinatus cerevisiiphilus</name>
    <dbReference type="NCBI Taxonomy" id="86956"/>
    <lineage>
        <taxon>Bacteria</taxon>
        <taxon>Bacillati</taxon>
        <taxon>Bacillota</taxon>
        <taxon>Negativicutes</taxon>
        <taxon>Selenomonadales</taxon>
        <taxon>Selenomonadaceae</taxon>
        <taxon>Pectinatus</taxon>
    </lineage>
</organism>
<dbReference type="InterPro" id="IPR051337">
    <property type="entry name" value="OPA_Antiporter"/>
</dbReference>
<feature type="transmembrane region" description="Helical" evidence="6">
    <location>
        <begin position="102"/>
        <end position="121"/>
    </location>
</feature>
<protein>
    <submittedName>
        <fullName evidence="8">OPA family sugar phosphate sensor protein UhpC-like MFS transporter</fullName>
    </submittedName>
</protein>
<reference evidence="8 9" key="1">
    <citation type="submission" date="2019-03" db="EMBL/GenBank/DDBJ databases">
        <title>Genomic Encyclopedia of Type Strains, Phase IV (KMG-IV): sequencing the most valuable type-strain genomes for metagenomic binning, comparative biology and taxonomic classification.</title>
        <authorList>
            <person name="Goeker M."/>
        </authorList>
    </citation>
    <scope>NUCLEOTIDE SEQUENCE [LARGE SCALE GENOMIC DNA]</scope>
    <source>
        <strain evidence="8 9">DSM 20467</strain>
    </source>
</reference>
<dbReference type="AlphaFoldDB" id="A0A4R3K2T0"/>
<evidence type="ECO:0000256" key="3">
    <source>
        <dbReference type="ARBA" id="ARBA00022692"/>
    </source>
</evidence>
<dbReference type="PROSITE" id="PS50850">
    <property type="entry name" value="MFS"/>
    <property type="match status" value="1"/>
</dbReference>
<dbReference type="InterPro" id="IPR020846">
    <property type="entry name" value="MFS_dom"/>
</dbReference>
<feature type="transmembrane region" description="Helical" evidence="6">
    <location>
        <begin position="69"/>
        <end position="90"/>
    </location>
</feature>
<feature type="transmembrane region" description="Helical" evidence="6">
    <location>
        <begin position="190"/>
        <end position="207"/>
    </location>
</feature>
<keyword evidence="3 6" id="KW-0812">Transmembrane</keyword>
<sequence>MFSAILNFFKAGPDKPPITSNKEKAKALFNSTQRSVFISITLGYAFFYVCRLNFSVVKKPLLDGNVLDANQIGTMGMVFFFTYAIGKFINSFIGDRCNIKHFMPFGLFMVAVLSIIMGVGMPYVVMVLFWGLIGWFQSYGAGPSIISLNQWVSGKKRGTYYGIWFASHNIGAGLTYLVTSVVVMQYGWHAGFWLPGALCLIASLLMFKFMADRPRACGLPTPYEINGEKDPTIETNEKSIGSLQWEVIKRPAVWILGISSAACYITRYAIESWGVVFLTAEKGYTMLGASSLLTTMQFAGIFGTCLCGLISDKFFNHKRNVPCLIFGILYAASVAAFVWGPKEYDWINWVSMCVYGFTMGSLVCYLGGLMAVDICPKRATGAAMGMIGLFSYIGASLQEKVSGYLINAGKTVVNGQAIYDFHAAAVFWVGAAVISCLMAILVWNVKVKE</sequence>
<feature type="transmembrane region" description="Helical" evidence="6">
    <location>
        <begin position="36"/>
        <end position="57"/>
    </location>
</feature>
<dbReference type="Gene3D" id="1.20.1250.20">
    <property type="entry name" value="MFS general substrate transporter like domains"/>
    <property type="match status" value="2"/>
</dbReference>
<evidence type="ECO:0000256" key="5">
    <source>
        <dbReference type="ARBA" id="ARBA00023136"/>
    </source>
</evidence>
<proteinExistence type="predicted"/>
<feature type="transmembrane region" description="Helical" evidence="6">
    <location>
        <begin position="252"/>
        <end position="270"/>
    </location>
</feature>
<evidence type="ECO:0000256" key="6">
    <source>
        <dbReference type="SAM" id="Phobius"/>
    </source>
</evidence>
<name>A0A4R3K2T0_9FIRM</name>
<dbReference type="InterPro" id="IPR000849">
    <property type="entry name" value="Sugar_P_transporter"/>
</dbReference>
<keyword evidence="2" id="KW-0813">Transport</keyword>
<dbReference type="EMBL" id="SMAA01000020">
    <property type="protein sequence ID" value="TCS76777.1"/>
    <property type="molecule type" value="Genomic_DNA"/>
</dbReference>
<dbReference type="GO" id="GO:0061513">
    <property type="term" value="F:glucose 6-phosphate:phosphate antiporter activity"/>
    <property type="evidence" value="ECO:0007669"/>
    <property type="project" value="TreeGrafter"/>
</dbReference>
<comment type="caution">
    <text evidence="8">The sequence shown here is derived from an EMBL/GenBank/DDBJ whole genome shotgun (WGS) entry which is preliminary data.</text>
</comment>
<keyword evidence="9" id="KW-1185">Reference proteome</keyword>
<gene>
    <name evidence="8" type="ORF">EDC37_12022</name>
</gene>
<feature type="transmembrane region" description="Helical" evidence="6">
    <location>
        <begin position="290"/>
        <end position="309"/>
    </location>
</feature>
<dbReference type="Pfam" id="PF07690">
    <property type="entry name" value="MFS_1"/>
    <property type="match status" value="1"/>
</dbReference>
<keyword evidence="5 6" id="KW-0472">Membrane</keyword>
<dbReference type="SUPFAM" id="SSF103473">
    <property type="entry name" value="MFS general substrate transporter"/>
    <property type="match status" value="1"/>
</dbReference>
<dbReference type="InterPro" id="IPR036259">
    <property type="entry name" value="MFS_trans_sf"/>
</dbReference>